<dbReference type="AlphaFoldDB" id="A0A0R3LZX6"/>
<proteinExistence type="predicted"/>
<evidence type="ECO:0000313" key="2">
    <source>
        <dbReference type="EMBL" id="KRR13409.1"/>
    </source>
</evidence>
<evidence type="ECO:0000256" key="1">
    <source>
        <dbReference type="SAM" id="SignalP"/>
    </source>
</evidence>
<dbReference type="Pfam" id="PF06823">
    <property type="entry name" value="DUF1236"/>
    <property type="match status" value="1"/>
</dbReference>
<dbReference type="Proteomes" id="UP000050863">
    <property type="component" value="Unassembled WGS sequence"/>
</dbReference>
<protein>
    <recommendedName>
        <fullName evidence="4">DUF1236 domain-containing protein</fullName>
    </recommendedName>
</protein>
<evidence type="ECO:0000313" key="3">
    <source>
        <dbReference type="Proteomes" id="UP000050863"/>
    </source>
</evidence>
<feature type="signal peptide" evidence="1">
    <location>
        <begin position="1"/>
        <end position="20"/>
    </location>
</feature>
<dbReference type="STRING" id="280332.CQ12_09780"/>
<dbReference type="InterPro" id="IPR009642">
    <property type="entry name" value="DUF1236"/>
</dbReference>
<reference evidence="2 3" key="1">
    <citation type="submission" date="2014-03" db="EMBL/GenBank/DDBJ databases">
        <title>Bradyrhizobium valentinum sp. nov., isolated from effective nodules of Lupinus mariae-josephae, a lupine endemic of basic-lime soils in Eastern Spain.</title>
        <authorList>
            <person name="Duran D."/>
            <person name="Rey L."/>
            <person name="Navarro A."/>
            <person name="Busquets A."/>
            <person name="Imperial J."/>
            <person name="Ruiz-Argueso T."/>
        </authorList>
    </citation>
    <scope>NUCLEOTIDE SEQUENCE [LARGE SCALE GENOMIC DNA]</scope>
    <source>
        <strain evidence="2 3">PAC68</strain>
    </source>
</reference>
<organism evidence="2 3">
    <name type="scientific">Bradyrhizobium jicamae</name>
    <dbReference type="NCBI Taxonomy" id="280332"/>
    <lineage>
        <taxon>Bacteria</taxon>
        <taxon>Pseudomonadati</taxon>
        <taxon>Pseudomonadota</taxon>
        <taxon>Alphaproteobacteria</taxon>
        <taxon>Hyphomicrobiales</taxon>
        <taxon>Nitrobacteraceae</taxon>
        <taxon>Bradyrhizobium</taxon>
    </lineage>
</organism>
<dbReference type="OrthoDB" id="102964at2"/>
<evidence type="ECO:0008006" key="4">
    <source>
        <dbReference type="Google" id="ProtNLM"/>
    </source>
</evidence>
<gene>
    <name evidence="2" type="ORF">CQ12_09780</name>
</gene>
<dbReference type="EMBL" id="LLXZ01000027">
    <property type="protein sequence ID" value="KRR13409.1"/>
    <property type="molecule type" value="Genomic_DNA"/>
</dbReference>
<keyword evidence="1" id="KW-0732">Signal</keyword>
<dbReference type="RefSeq" id="WP_057834264.1">
    <property type="nucleotide sequence ID" value="NZ_LLXZ01000027.1"/>
</dbReference>
<comment type="caution">
    <text evidence="2">The sequence shown here is derived from an EMBL/GenBank/DDBJ whole genome shotgun (WGS) entry which is preliminary data.</text>
</comment>
<keyword evidence="3" id="KW-1185">Reference proteome</keyword>
<sequence length="116" mass="12647">MKKLFILAAAASLIATMATAQTTVVTPGTTTGAAGATIQIEPEYRTRIKSYVTEHKVRPVETRERIVVGARVPTDVELTAVPSDWGPSVTKYRYVYSGNRVMLVDPGTRTVVHEID</sequence>
<feature type="chain" id="PRO_5006443518" description="DUF1236 domain-containing protein" evidence="1">
    <location>
        <begin position="21"/>
        <end position="116"/>
    </location>
</feature>
<accession>A0A0R3LZX6</accession>
<name>A0A0R3LZX6_9BRAD</name>